<dbReference type="InterPro" id="IPR011009">
    <property type="entry name" value="Kinase-like_dom_sf"/>
</dbReference>
<dbReference type="InterPro" id="IPR000719">
    <property type="entry name" value="Prot_kinase_dom"/>
</dbReference>
<sequence length="305" mass="33507">MTSNAVPEQVAIRIQRDQLGDLTRISAGGQGVVYEAPAVRRSVTQAMVFKEYKPAVIAQLDEDLLADMPAFLSRLHAVHAKELIGMAAWNCAVVEDQGKIVGFVMPRIPPEFFWTMTTARGSKSRLAEVQHLLNAPSVLHQRGHVVTAEQRYALLRSVAYNLGFLHDIGVTVGDLSPKNLLFSLQPNEVRSYFIDTDAMVVHGKSALPQLETPTWEVPRGEELGTVASDSYKLGLLALRLLVGDQDVRDPSRLPAHVPPLVRQVIADAITAPPYRRPPPAAWERPLSQAISLMRAQYGSTPGVSR</sequence>
<evidence type="ECO:0000313" key="2">
    <source>
        <dbReference type="EMBL" id="KXP13903.1"/>
    </source>
</evidence>
<dbReference type="OrthoDB" id="4061674at2"/>
<accession>A0A138AU10</accession>
<dbReference type="Gene3D" id="1.10.510.10">
    <property type="entry name" value="Transferase(Phosphotransferase) domain 1"/>
    <property type="match status" value="1"/>
</dbReference>
<organism evidence="2 3">
    <name type="scientific">Tsukamurella pseudospumae</name>
    <dbReference type="NCBI Taxonomy" id="239498"/>
    <lineage>
        <taxon>Bacteria</taxon>
        <taxon>Bacillati</taxon>
        <taxon>Actinomycetota</taxon>
        <taxon>Actinomycetes</taxon>
        <taxon>Mycobacteriales</taxon>
        <taxon>Tsukamurellaceae</taxon>
        <taxon>Tsukamurella</taxon>
    </lineage>
</organism>
<dbReference type="STRING" id="239498.AXK60_22630"/>
<dbReference type="Proteomes" id="UP000070258">
    <property type="component" value="Unassembled WGS sequence"/>
</dbReference>
<evidence type="ECO:0000313" key="3">
    <source>
        <dbReference type="Proteomes" id="UP000070258"/>
    </source>
</evidence>
<dbReference type="GO" id="GO:0005524">
    <property type="term" value="F:ATP binding"/>
    <property type="evidence" value="ECO:0007669"/>
    <property type="project" value="InterPro"/>
</dbReference>
<dbReference type="EMBL" id="LSRF01000009">
    <property type="protein sequence ID" value="KXP13903.1"/>
    <property type="molecule type" value="Genomic_DNA"/>
</dbReference>
<dbReference type="AlphaFoldDB" id="A0A138AU10"/>
<comment type="caution">
    <text evidence="2">The sequence shown here is derived from an EMBL/GenBank/DDBJ whole genome shotgun (WGS) entry which is preliminary data.</text>
</comment>
<evidence type="ECO:0000259" key="1">
    <source>
        <dbReference type="PROSITE" id="PS50011"/>
    </source>
</evidence>
<name>A0A138AU10_9ACTN</name>
<protein>
    <recommendedName>
        <fullName evidence="1">Protein kinase domain-containing protein</fullName>
    </recommendedName>
</protein>
<gene>
    <name evidence="2" type="ORF">AXK60_22630</name>
</gene>
<dbReference type="RefSeq" id="WP_068570339.1">
    <property type="nucleotide sequence ID" value="NZ_LSRF01000009.1"/>
</dbReference>
<dbReference type="PROSITE" id="PS50011">
    <property type="entry name" value="PROTEIN_KINASE_DOM"/>
    <property type="match status" value="1"/>
</dbReference>
<dbReference type="GO" id="GO:0004672">
    <property type="term" value="F:protein kinase activity"/>
    <property type="evidence" value="ECO:0007669"/>
    <property type="project" value="InterPro"/>
</dbReference>
<feature type="domain" description="Protein kinase" evidence="1">
    <location>
        <begin position="19"/>
        <end position="305"/>
    </location>
</feature>
<dbReference type="SUPFAM" id="SSF56112">
    <property type="entry name" value="Protein kinase-like (PK-like)"/>
    <property type="match status" value="1"/>
</dbReference>
<proteinExistence type="predicted"/>
<reference evidence="3" key="1">
    <citation type="submission" date="2016-02" db="EMBL/GenBank/DDBJ databases">
        <authorList>
            <person name="Wen L."/>
            <person name="He K."/>
            <person name="Yang H."/>
        </authorList>
    </citation>
    <scope>NUCLEOTIDE SEQUENCE [LARGE SCALE GENOMIC DNA]</scope>
    <source>
        <strain evidence="3">JCM 15929</strain>
    </source>
</reference>